<accession>A0A6A5WD58</accession>
<dbReference type="PROSITE" id="PS00498">
    <property type="entry name" value="TYROSINASE_2"/>
    <property type="match status" value="1"/>
</dbReference>
<gene>
    <name evidence="6" type="ORF">P154DRAFT_599992</name>
</gene>
<organism evidence="6 7">
    <name type="scientific">Amniculicola lignicola CBS 123094</name>
    <dbReference type="NCBI Taxonomy" id="1392246"/>
    <lineage>
        <taxon>Eukaryota</taxon>
        <taxon>Fungi</taxon>
        <taxon>Dikarya</taxon>
        <taxon>Ascomycota</taxon>
        <taxon>Pezizomycotina</taxon>
        <taxon>Dothideomycetes</taxon>
        <taxon>Pleosporomycetidae</taxon>
        <taxon>Pleosporales</taxon>
        <taxon>Amniculicolaceae</taxon>
        <taxon>Amniculicola</taxon>
    </lineage>
</organism>
<dbReference type="Gene3D" id="1.10.1280.10">
    <property type="entry name" value="Di-copper center containing domain from catechol oxidase"/>
    <property type="match status" value="1"/>
</dbReference>
<evidence type="ECO:0000256" key="1">
    <source>
        <dbReference type="ARBA" id="ARBA00022723"/>
    </source>
</evidence>
<reference evidence="6" key="1">
    <citation type="journal article" date="2020" name="Stud. Mycol.">
        <title>101 Dothideomycetes genomes: a test case for predicting lifestyles and emergence of pathogens.</title>
        <authorList>
            <person name="Haridas S."/>
            <person name="Albert R."/>
            <person name="Binder M."/>
            <person name="Bloem J."/>
            <person name="Labutti K."/>
            <person name="Salamov A."/>
            <person name="Andreopoulos B."/>
            <person name="Baker S."/>
            <person name="Barry K."/>
            <person name="Bills G."/>
            <person name="Bluhm B."/>
            <person name="Cannon C."/>
            <person name="Castanera R."/>
            <person name="Culley D."/>
            <person name="Daum C."/>
            <person name="Ezra D."/>
            <person name="Gonzalez J."/>
            <person name="Henrissat B."/>
            <person name="Kuo A."/>
            <person name="Liang C."/>
            <person name="Lipzen A."/>
            <person name="Lutzoni F."/>
            <person name="Magnuson J."/>
            <person name="Mondo S."/>
            <person name="Nolan M."/>
            <person name="Ohm R."/>
            <person name="Pangilinan J."/>
            <person name="Park H.-J."/>
            <person name="Ramirez L."/>
            <person name="Alfaro M."/>
            <person name="Sun H."/>
            <person name="Tritt A."/>
            <person name="Yoshinaga Y."/>
            <person name="Zwiers L.-H."/>
            <person name="Turgeon B."/>
            <person name="Goodwin S."/>
            <person name="Spatafora J."/>
            <person name="Crous P."/>
            <person name="Grigoriev I."/>
        </authorList>
    </citation>
    <scope>NUCLEOTIDE SEQUENCE</scope>
    <source>
        <strain evidence="6">CBS 123094</strain>
    </source>
</reference>
<feature type="chain" id="PRO_5025460910" evidence="3">
    <location>
        <begin position="25"/>
        <end position="374"/>
    </location>
</feature>
<name>A0A6A5WD58_9PLEO</name>
<evidence type="ECO:0000256" key="3">
    <source>
        <dbReference type="SAM" id="SignalP"/>
    </source>
</evidence>
<sequence>MVYVSSRSSRWYALSLLVPILVLSQSILTTAQKHCQDPIVRKEWRTLSKSARLNYLDAVHCLLSTPPLTPLSAAPGIRSRYDDFVATHINQTLSIHFVGHFLPWHRWFTAVYETALREECSYEGAQPYWDWTLDTPADEFMESPVFDDRYGFGGNGALVPIDESDPNEVLGRTGGGCIEGGPFKDLVVRLGPLNGLGDNPRCLTRDLAPYYAARFLGRNQTELTLRQKDFGWFDRVLQGGQTFDASGIHDGGHYGVGGTYGVMADPFASPADPIFWMHHANVDRLWWSWQKQDLWERLWDISGPIFMQDYGNEKGGNTTLDYKLSLWSNAKDIVVSDVMDIQGGGLCYDYDELYESDRDMENSEDESQEMGFDW</sequence>
<keyword evidence="2" id="KW-0186">Copper</keyword>
<keyword evidence="3" id="KW-0732">Signal</keyword>
<dbReference type="OrthoDB" id="6132182at2759"/>
<dbReference type="PANTHER" id="PTHR11474:SF126">
    <property type="entry name" value="TYROSINASE-LIKE PROTEIN TYR-1-RELATED"/>
    <property type="match status" value="1"/>
</dbReference>
<dbReference type="InterPro" id="IPR008922">
    <property type="entry name" value="Di-copper_centre_dom_sf"/>
</dbReference>
<proteinExistence type="predicted"/>
<dbReference type="AlphaFoldDB" id="A0A6A5WD58"/>
<dbReference type="InterPro" id="IPR050316">
    <property type="entry name" value="Tyrosinase/Hemocyanin"/>
</dbReference>
<dbReference type="EMBL" id="ML977593">
    <property type="protein sequence ID" value="KAF1999790.1"/>
    <property type="molecule type" value="Genomic_DNA"/>
</dbReference>
<evidence type="ECO:0000259" key="5">
    <source>
        <dbReference type="PROSITE" id="PS00498"/>
    </source>
</evidence>
<feature type="domain" description="Tyrosinase copper-binding" evidence="5">
    <location>
        <begin position="272"/>
        <end position="283"/>
    </location>
</feature>
<dbReference type="PROSITE" id="PS00497">
    <property type="entry name" value="TYROSINASE_1"/>
    <property type="match status" value="1"/>
</dbReference>
<keyword evidence="1" id="KW-0479">Metal-binding</keyword>
<dbReference type="Pfam" id="PF00264">
    <property type="entry name" value="Tyrosinase"/>
    <property type="match status" value="1"/>
</dbReference>
<evidence type="ECO:0000313" key="7">
    <source>
        <dbReference type="Proteomes" id="UP000799779"/>
    </source>
</evidence>
<dbReference type="GO" id="GO:0046872">
    <property type="term" value="F:metal ion binding"/>
    <property type="evidence" value="ECO:0007669"/>
    <property type="project" value="UniProtKB-KW"/>
</dbReference>
<dbReference type="PRINTS" id="PR00092">
    <property type="entry name" value="TYROSINASE"/>
</dbReference>
<feature type="signal peptide" evidence="3">
    <location>
        <begin position="1"/>
        <end position="24"/>
    </location>
</feature>
<evidence type="ECO:0000313" key="6">
    <source>
        <dbReference type="EMBL" id="KAF1999790.1"/>
    </source>
</evidence>
<protein>
    <submittedName>
        <fullName evidence="6">Di-copper centre-containing protein</fullName>
    </submittedName>
</protein>
<dbReference type="InterPro" id="IPR002227">
    <property type="entry name" value="Tyrosinase_Cu-bd"/>
</dbReference>
<dbReference type="SUPFAM" id="SSF48056">
    <property type="entry name" value="Di-copper centre-containing domain"/>
    <property type="match status" value="1"/>
</dbReference>
<evidence type="ECO:0000259" key="4">
    <source>
        <dbReference type="PROSITE" id="PS00497"/>
    </source>
</evidence>
<dbReference type="GO" id="GO:0016491">
    <property type="term" value="F:oxidoreductase activity"/>
    <property type="evidence" value="ECO:0007669"/>
    <property type="project" value="InterPro"/>
</dbReference>
<evidence type="ECO:0000256" key="2">
    <source>
        <dbReference type="ARBA" id="ARBA00023008"/>
    </source>
</evidence>
<dbReference type="Proteomes" id="UP000799779">
    <property type="component" value="Unassembled WGS sequence"/>
</dbReference>
<dbReference type="PANTHER" id="PTHR11474">
    <property type="entry name" value="TYROSINASE FAMILY MEMBER"/>
    <property type="match status" value="1"/>
</dbReference>
<feature type="domain" description="Tyrosinase copper-binding" evidence="4">
    <location>
        <begin position="96"/>
        <end position="113"/>
    </location>
</feature>
<keyword evidence="7" id="KW-1185">Reference proteome</keyword>